<dbReference type="Pfam" id="PF01584">
    <property type="entry name" value="CheW"/>
    <property type="match status" value="1"/>
</dbReference>
<dbReference type="SMART" id="SM00260">
    <property type="entry name" value="CheW"/>
    <property type="match status" value="1"/>
</dbReference>
<organism evidence="2 3">
    <name type="scientific">Pseudoalteromonas marina</name>
    <dbReference type="NCBI Taxonomy" id="267375"/>
    <lineage>
        <taxon>Bacteria</taxon>
        <taxon>Pseudomonadati</taxon>
        <taxon>Pseudomonadota</taxon>
        <taxon>Gammaproteobacteria</taxon>
        <taxon>Alteromonadales</taxon>
        <taxon>Pseudoalteromonadaceae</taxon>
        <taxon>Pseudoalteromonas</taxon>
    </lineage>
</organism>
<proteinExistence type="predicted"/>
<gene>
    <name evidence="2" type="ORF">Q8W34_06710</name>
</gene>
<dbReference type="EMBL" id="JAUYVT010000004">
    <property type="protein sequence ID" value="MDP2564318.1"/>
    <property type="molecule type" value="Genomic_DNA"/>
</dbReference>
<keyword evidence="3" id="KW-1185">Reference proteome</keyword>
<dbReference type="Gene3D" id="2.30.30.40">
    <property type="entry name" value="SH3 Domains"/>
    <property type="match status" value="1"/>
</dbReference>
<dbReference type="RefSeq" id="WP_305471599.1">
    <property type="nucleotide sequence ID" value="NZ_JAUYVT010000004.1"/>
</dbReference>
<evidence type="ECO:0000259" key="1">
    <source>
        <dbReference type="PROSITE" id="PS50851"/>
    </source>
</evidence>
<sequence length="157" mass="17028">MSDDSSKKEDFKHVVFKINSQNYGVKITTVKDVMTVPNITKVPNAPEFVVGVANLRGVILTIVDGSEIYAGLTTQVGPNTRILVVEDLASGYLIGVMVDDVIGVIEIKADEIMPFDKPTGEQDVVKGIYSTDDNVYILFDEVKMFQGLSPVGEASEA</sequence>
<dbReference type="InterPro" id="IPR002545">
    <property type="entry name" value="CheW-lke_dom"/>
</dbReference>
<dbReference type="PROSITE" id="PS50851">
    <property type="entry name" value="CHEW"/>
    <property type="match status" value="1"/>
</dbReference>
<protein>
    <submittedName>
        <fullName evidence="2">Chemotaxis protein CheW</fullName>
    </submittedName>
</protein>
<dbReference type="Gene3D" id="2.40.50.180">
    <property type="entry name" value="CheA-289, Domain 4"/>
    <property type="match status" value="1"/>
</dbReference>
<dbReference type="InterPro" id="IPR039315">
    <property type="entry name" value="CheW"/>
</dbReference>
<comment type="caution">
    <text evidence="2">The sequence shown here is derived from an EMBL/GenBank/DDBJ whole genome shotgun (WGS) entry which is preliminary data.</text>
</comment>
<dbReference type="InterPro" id="IPR036061">
    <property type="entry name" value="CheW-like_dom_sf"/>
</dbReference>
<feature type="domain" description="CheW-like" evidence="1">
    <location>
        <begin position="10"/>
        <end position="150"/>
    </location>
</feature>
<evidence type="ECO:0000313" key="3">
    <source>
        <dbReference type="Proteomes" id="UP001177212"/>
    </source>
</evidence>
<reference evidence="2" key="1">
    <citation type="submission" date="2023-07" db="EMBL/GenBank/DDBJ databases">
        <title>Genome content predicts the carbon catabolic preferences of heterotrophic bacteria.</title>
        <authorList>
            <person name="Gralka M."/>
        </authorList>
    </citation>
    <scope>NUCLEOTIDE SEQUENCE</scope>
    <source>
        <strain evidence="2">4G09</strain>
    </source>
</reference>
<name>A0ABT9FC59_9GAMM</name>
<accession>A0ABT9FC59</accession>
<dbReference type="Proteomes" id="UP001177212">
    <property type="component" value="Unassembled WGS sequence"/>
</dbReference>
<dbReference type="PANTHER" id="PTHR22617:SF43">
    <property type="entry name" value="PROTEIN PILI"/>
    <property type="match status" value="1"/>
</dbReference>
<dbReference type="SUPFAM" id="SSF50341">
    <property type="entry name" value="CheW-like"/>
    <property type="match status" value="1"/>
</dbReference>
<dbReference type="PANTHER" id="PTHR22617">
    <property type="entry name" value="CHEMOTAXIS SENSOR HISTIDINE KINASE-RELATED"/>
    <property type="match status" value="1"/>
</dbReference>
<evidence type="ECO:0000313" key="2">
    <source>
        <dbReference type="EMBL" id="MDP2564318.1"/>
    </source>
</evidence>